<proteinExistence type="predicted"/>
<accession>K1QEE4</accession>
<dbReference type="InParanoid" id="K1QEE4"/>
<protein>
    <submittedName>
        <fullName evidence="1">Uncharacterized protein</fullName>
    </submittedName>
</protein>
<organism evidence="1">
    <name type="scientific">Magallana gigas</name>
    <name type="common">Pacific oyster</name>
    <name type="synonym">Crassostrea gigas</name>
    <dbReference type="NCBI Taxonomy" id="29159"/>
    <lineage>
        <taxon>Eukaryota</taxon>
        <taxon>Metazoa</taxon>
        <taxon>Spiralia</taxon>
        <taxon>Lophotrochozoa</taxon>
        <taxon>Mollusca</taxon>
        <taxon>Bivalvia</taxon>
        <taxon>Autobranchia</taxon>
        <taxon>Pteriomorphia</taxon>
        <taxon>Ostreida</taxon>
        <taxon>Ostreoidea</taxon>
        <taxon>Ostreidae</taxon>
        <taxon>Magallana</taxon>
    </lineage>
</organism>
<evidence type="ECO:0000313" key="1">
    <source>
        <dbReference type="EMBL" id="EKC32303.1"/>
    </source>
</evidence>
<gene>
    <name evidence="1" type="ORF">CGI_10022235</name>
</gene>
<dbReference type="EMBL" id="JH817293">
    <property type="protein sequence ID" value="EKC32303.1"/>
    <property type="molecule type" value="Genomic_DNA"/>
</dbReference>
<dbReference type="AlphaFoldDB" id="K1QEE4"/>
<name>K1QEE4_MAGGI</name>
<dbReference type="HOGENOM" id="CLU_2576181_0_0_1"/>
<reference evidence="1" key="1">
    <citation type="journal article" date="2012" name="Nature">
        <title>The oyster genome reveals stress adaptation and complexity of shell formation.</title>
        <authorList>
            <person name="Zhang G."/>
            <person name="Fang X."/>
            <person name="Guo X."/>
            <person name="Li L."/>
            <person name="Luo R."/>
            <person name="Xu F."/>
            <person name="Yang P."/>
            <person name="Zhang L."/>
            <person name="Wang X."/>
            <person name="Qi H."/>
            <person name="Xiong Z."/>
            <person name="Que H."/>
            <person name="Xie Y."/>
            <person name="Holland P.W."/>
            <person name="Paps J."/>
            <person name="Zhu Y."/>
            <person name="Wu F."/>
            <person name="Chen Y."/>
            <person name="Wang J."/>
            <person name="Peng C."/>
            <person name="Meng J."/>
            <person name="Yang L."/>
            <person name="Liu J."/>
            <person name="Wen B."/>
            <person name="Zhang N."/>
            <person name="Huang Z."/>
            <person name="Zhu Q."/>
            <person name="Feng Y."/>
            <person name="Mount A."/>
            <person name="Hedgecock D."/>
            <person name="Xu Z."/>
            <person name="Liu Y."/>
            <person name="Domazet-Loso T."/>
            <person name="Du Y."/>
            <person name="Sun X."/>
            <person name="Zhang S."/>
            <person name="Liu B."/>
            <person name="Cheng P."/>
            <person name="Jiang X."/>
            <person name="Li J."/>
            <person name="Fan D."/>
            <person name="Wang W."/>
            <person name="Fu W."/>
            <person name="Wang T."/>
            <person name="Wang B."/>
            <person name="Zhang J."/>
            <person name="Peng Z."/>
            <person name="Li Y."/>
            <person name="Li N."/>
            <person name="Wang J."/>
            <person name="Chen M."/>
            <person name="He Y."/>
            <person name="Tan F."/>
            <person name="Song X."/>
            <person name="Zheng Q."/>
            <person name="Huang R."/>
            <person name="Yang H."/>
            <person name="Du X."/>
            <person name="Chen L."/>
            <person name="Yang M."/>
            <person name="Gaffney P.M."/>
            <person name="Wang S."/>
            <person name="Luo L."/>
            <person name="She Z."/>
            <person name="Ming Y."/>
            <person name="Huang W."/>
            <person name="Zhang S."/>
            <person name="Huang B."/>
            <person name="Zhang Y."/>
            <person name="Qu T."/>
            <person name="Ni P."/>
            <person name="Miao G."/>
            <person name="Wang J."/>
            <person name="Wang Q."/>
            <person name="Steinberg C.E."/>
            <person name="Wang H."/>
            <person name="Li N."/>
            <person name="Qian L."/>
            <person name="Zhang G."/>
            <person name="Li Y."/>
            <person name="Yang H."/>
            <person name="Liu X."/>
            <person name="Wang J."/>
            <person name="Yin Y."/>
            <person name="Wang J."/>
        </authorList>
    </citation>
    <scope>NUCLEOTIDE SEQUENCE [LARGE SCALE GENOMIC DNA]</scope>
    <source>
        <strain evidence="1">05x7-T-G4-1.051#20</strain>
    </source>
</reference>
<sequence length="81" mass="9749">MPQSSVNLSIKRNVQLVWTRTLIPKPYDEIDEEDPFEQTYNDCIDKEFELRDAKKPNRGFKIWPKRFFAHAQTEQRILPKL</sequence>